<gene>
    <name evidence="1" type="ORF">BJP25_18840</name>
</gene>
<dbReference type="EMBL" id="MKQR01000013">
    <property type="protein sequence ID" value="OLR93018.1"/>
    <property type="molecule type" value="Genomic_DNA"/>
</dbReference>
<dbReference type="Gene3D" id="3.40.50.300">
    <property type="entry name" value="P-loop containing nucleotide triphosphate hydrolases"/>
    <property type="match status" value="1"/>
</dbReference>
<name>A0A1Q9LLV6_9PSEU</name>
<dbReference type="AlphaFoldDB" id="A0A1Q9LLV6"/>
<sequence length="861" mass="92227">MPPTPAPQVFLSSTRSDADGVEHLVRALDHRGVTAFHEDDADARALVTERTLRALDGCALLVAVYSRHYPGGHARQWELTRAVLAAARLGEVRDRVLLVNPEPDDEHVVPAGVADVRSASLATSADAGRIADVVVEKLRRTGGIPLGAPGEVDVHPLLTQPARFTGEFRQVWELHDALRDRGNHAAVRVVGPAGAGKTALARQYAFLFREAYPGGVEVVDLAGAAVDDAVEDAVTRVATAVRRAAFDRFGLELAELPPAQAIGAYGDRLASDGVRALWVLDNVPAGVADLDAVLIPSPLAASIVTTRDSAAGGLRLEGPGSADPSTSIRSCSEHATAVLTFAAALAPAPISGELLAAGVAPEFGAATALLVAKGLSELEDRNLLHRAERTRGGRQTWRLPTLVADAVTPDAAVRRRAVVVVGSALATPDESVLRHARHVAEHAAAPAAPRLALLRAIAGLRERQGDLCAAHDARAAVLAVRGAQTPSPDLLAAARAAVAAERTTEALLLAEPLIARARAERDVRTEFRARLLAATSHDRLGDRARADELFHDHPVVDREGACPIWLPADERVDVLIARVTALRLRGEHRHALCTLNAHLLPIARKPPHPRGAWPRVTVERAALQLLCGSVLAARDTARSALDAFTAAGTPRHRLARQAALVRAEAELALAWAGSRVRQDQWQQATGHVRAALQETSAWYGDEHPLTLELRLLHARALHLNADPLGARRVLDPTADRAATALGAEHPLSLRAHLWQALTWVATEHWDTATALLADLLPRQSRAVGRNHPDAQLTRFHLGLCLLRTGDGDRARPLLTESRKVLLDLRGPGEPWAALARTTRVRVPRVTRLVHAVDDALRRRRG</sequence>
<reference evidence="1 2" key="1">
    <citation type="submission" date="2016-10" db="EMBL/GenBank/DDBJ databases">
        <title>The Draft Genome Sequence of Actinokineospora bangkokensis 44EHWT reveals the biosynthetic pathway of antifungal compounds Thailandins with unusual extender unit butylmalonyl-CoA.</title>
        <authorList>
            <person name="Greule A."/>
            <person name="Intra B."/>
            <person name="Flemming S."/>
            <person name="Rommel M.G."/>
            <person name="Panbangred W."/>
            <person name="Bechthold A."/>
        </authorList>
    </citation>
    <scope>NUCLEOTIDE SEQUENCE [LARGE SCALE GENOMIC DNA]</scope>
    <source>
        <strain evidence="1 2">44EHW</strain>
    </source>
</reference>
<evidence type="ECO:0000313" key="2">
    <source>
        <dbReference type="Proteomes" id="UP000186040"/>
    </source>
</evidence>
<evidence type="ECO:0008006" key="3">
    <source>
        <dbReference type="Google" id="ProtNLM"/>
    </source>
</evidence>
<dbReference type="Gene3D" id="1.25.40.10">
    <property type="entry name" value="Tetratricopeptide repeat domain"/>
    <property type="match status" value="1"/>
</dbReference>
<keyword evidence="2" id="KW-1185">Reference proteome</keyword>
<proteinExistence type="predicted"/>
<dbReference type="Proteomes" id="UP000186040">
    <property type="component" value="Unassembled WGS sequence"/>
</dbReference>
<dbReference type="OrthoDB" id="3490462at2"/>
<organism evidence="1 2">
    <name type="scientific">Actinokineospora bangkokensis</name>
    <dbReference type="NCBI Taxonomy" id="1193682"/>
    <lineage>
        <taxon>Bacteria</taxon>
        <taxon>Bacillati</taxon>
        <taxon>Actinomycetota</taxon>
        <taxon>Actinomycetes</taxon>
        <taxon>Pseudonocardiales</taxon>
        <taxon>Pseudonocardiaceae</taxon>
        <taxon>Actinokineospora</taxon>
    </lineage>
</organism>
<comment type="caution">
    <text evidence="1">The sequence shown here is derived from an EMBL/GenBank/DDBJ whole genome shotgun (WGS) entry which is preliminary data.</text>
</comment>
<dbReference type="InterPro" id="IPR027417">
    <property type="entry name" value="P-loop_NTPase"/>
</dbReference>
<evidence type="ECO:0000313" key="1">
    <source>
        <dbReference type="EMBL" id="OLR93018.1"/>
    </source>
</evidence>
<dbReference type="SUPFAM" id="SSF48452">
    <property type="entry name" value="TPR-like"/>
    <property type="match status" value="1"/>
</dbReference>
<dbReference type="RefSeq" id="WP_075975284.1">
    <property type="nucleotide sequence ID" value="NZ_MKQR01000013.1"/>
</dbReference>
<protein>
    <recommendedName>
        <fullName evidence="3">TIR domain-containing protein</fullName>
    </recommendedName>
</protein>
<dbReference type="InterPro" id="IPR035897">
    <property type="entry name" value="Toll_tir_struct_dom_sf"/>
</dbReference>
<dbReference type="Gene3D" id="3.40.50.10140">
    <property type="entry name" value="Toll/interleukin-1 receptor homology (TIR) domain"/>
    <property type="match status" value="1"/>
</dbReference>
<dbReference type="STRING" id="1193682.BJP25_18840"/>
<dbReference type="SUPFAM" id="SSF52200">
    <property type="entry name" value="Toll/Interleukin receptor TIR domain"/>
    <property type="match status" value="1"/>
</dbReference>
<dbReference type="InterPro" id="IPR011990">
    <property type="entry name" value="TPR-like_helical_dom_sf"/>
</dbReference>
<accession>A0A1Q9LLV6</accession>